<reference evidence="3 4" key="1">
    <citation type="submission" date="2018-03" db="EMBL/GenBank/DDBJ databases">
        <authorList>
            <person name="Fogelqvist J."/>
        </authorList>
    </citation>
    <scope>NUCLEOTIDE SEQUENCE [LARGE SCALE GENOMIC DNA]</scope>
</reference>
<dbReference type="EMBL" id="OVEO01000003">
    <property type="protein sequence ID" value="SPQ95244.1"/>
    <property type="molecule type" value="Genomic_DNA"/>
</dbReference>
<feature type="compositionally biased region" description="Basic and acidic residues" evidence="2">
    <location>
        <begin position="62"/>
        <end position="73"/>
    </location>
</feature>
<geneLocation type="mitochondrion" evidence="3"/>
<keyword evidence="1" id="KW-0175">Coiled coil</keyword>
<evidence type="ECO:0000256" key="2">
    <source>
        <dbReference type="SAM" id="MobiDB-lite"/>
    </source>
</evidence>
<dbReference type="InterPro" id="IPR026205">
    <property type="entry name" value="PIBF1"/>
</dbReference>
<protein>
    <recommendedName>
        <fullName evidence="5">Progesterone-induced-blocking factor 1</fullName>
    </recommendedName>
</protein>
<dbReference type="PANTHER" id="PTHR18950">
    <property type="entry name" value="PROGESTERONE-INDUCED BLOCKING FACTOR 1"/>
    <property type="match status" value="1"/>
</dbReference>
<dbReference type="GO" id="GO:0005815">
    <property type="term" value="C:microtubule organizing center"/>
    <property type="evidence" value="ECO:0007669"/>
    <property type="project" value="TreeGrafter"/>
</dbReference>
<feature type="coiled-coil region" evidence="1">
    <location>
        <begin position="311"/>
        <end position="415"/>
    </location>
</feature>
<name>A0A3P3Y554_PLABS</name>
<proteinExistence type="predicted"/>
<dbReference type="PANTHER" id="PTHR18950:SF0">
    <property type="entry name" value="PROGESTERONE IMMUNOMODULATORY BINDING FACTOR 1"/>
    <property type="match status" value="1"/>
</dbReference>
<evidence type="ECO:0008006" key="5">
    <source>
        <dbReference type="Google" id="ProtNLM"/>
    </source>
</evidence>
<feature type="coiled-coil region" evidence="1">
    <location>
        <begin position="161"/>
        <end position="258"/>
    </location>
</feature>
<dbReference type="Gene3D" id="1.10.287.1490">
    <property type="match status" value="1"/>
</dbReference>
<sequence>MKSAELGPLIQRCGIESLRPDDLKLLDSTTASADDDDDGDDRSSMSSSTTRDVAVSAARRQVLRERERHQRDMAAVRRQMRLAQEKTAGDLRQLEKRLREMESAGPIAQERLRVAKDALHDLVVPESEYLEIVAIPEEQRSLREFAVVQVYERVAALRKQVAAETSARDAARKDLARLREKHAEMTEEASRAERTFRDRMEEALTEIESLQARNRKLSEDASHANARLEEVSNKEARFDTVQQKLAMAEERDAKLSEEFKLLSANYASACQERDAATKKASEREQSLELVRLDKIYLEREVGALRDLNASHDAIQAELNDKVKRLREQREQLHDKIETMRSQWKTQYEDRVNSELARLQERSERELDQIRVQQRDGYERELAGLREQRDMAAADRDRLQAKYEDARTAYDKLRSEYQTSQTTLESQVQDLRSQLKMKTFEFDRLTVTFEESQGAHRKLQQTFTKLQEENDIFRTQYYTLRNESARVESELSGLNTVLRDKLSTYEQLEAELDMAITSSGADAHFDPGNTVDVVADVSAAVPSTSKRRIKQSLMLAQKLLQKQRELDTLKGELVAQSERLHAVSNELHECRSQLQKVEQPYNFLVESIKERETLLKQAHAVIGELKGQLQDVSQQYDKLVASKNEVEASLRTLLKATSAMRKPVDGNAEDVATCKSAPAPNDVPEWCQKLRQQNKSRRLLDDRVQQITS</sequence>
<keyword evidence="3" id="KW-0496">Mitochondrion</keyword>
<dbReference type="GO" id="GO:0060271">
    <property type="term" value="P:cilium assembly"/>
    <property type="evidence" value="ECO:0007669"/>
    <property type="project" value="TreeGrafter"/>
</dbReference>
<accession>A0A3P3Y554</accession>
<feature type="region of interest" description="Disordered" evidence="2">
    <location>
        <begin position="26"/>
        <end position="73"/>
    </location>
</feature>
<dbReference type="Proteomes" id="UP000290189">
    <property type="component" value="Unassembled WGS sequence"/>
</dbReference>
<evidence type="ECO:0000256" key="1">
    <source>
        <dbReference type="SAM" id="Coils"/>
    </source>
</evidence>
<evidence type="ECO:0000313" key="3">
    <source>
        <dbReference type="EMBL" id="SPQ95244.1"/>
    </source>
</evidence>
<organism evidence="3 4">
    <name type="scientific">Plasmodiophora brassicae</name>
    <name type="common">Clubroot disease agent</name>
    <dbReference type="NCBI Taxonomy" id="37360"/>
    <lineage>
        <taxon>Eukaryota</taxon>
        <taxon>Sar</taxon>
        <taxon>Rhizaria</taxon>
        <taxon>Endomyxa</taxon>
        <taxon>Phytomyxea</taxon>
        <taxon>Plasmodiophorida</taxon>
        <taxon>Plasmodiophoridae</taxon>
        <taxon>Plasmodiophora</taxon>
    </lineage>
</organism>
<gene>
    <name evidence="3" type="ORF">PLBR_LOCUS2459</name>
</gene>
<dbReference type="AlphaFoldDB" id="A0A3P3Y554"/>
<evidence type="ECO:0000313" key="4">
    <source>
        <dbReference type="Proteomes" id="UP000290189"/>
    </source>
</evidence>